<keyword evidence="4" id="KW-1185">Reference proteome</keyword>
<sequence>MLRKLLAEDSLTFDAAVTGNGKHYPKIYPQKYSKCYKCLKKGHLAKKCHTQKSKSTNHIHVQDEEEEYTLSVYANSDGKSKAIDANG</sequence>
<evidence type="ECO:0000259" key="2">
    <source>
        <dbReference type="PROSITE" id="PS50158"/>
    </source>
</evidence>
<dbReference type="Proteomes" id="UP000828390">
    <property type="component" value="Unassembled WGS sequence"/>
</dbReference>
<dbReference type="EMBL" id="JAIWYP010000001">
    <property type="protein sequence ID" value="KAH3888316.1"/>
    <property type="molecule type" value="Genomic_DNA"/>
</dbReference>
<dbReference type="Gene3D" id="4.10.60.10">
    <property type="entry name" value="Zinc finger, CCHC-type"/>
    <property type="match status" value="1"/>
</dbReference>
<dbReference type="GO" id="GO:0003676">
    <property type="term" value="F:nucleic acid binding"/>
    <property type="evidence" value="ECO:0007669"/>
    <property type="project" value="InterPro"/>
</dbReference>
<dbReference type="PROSITE" id="PS50158">
    <property type="entry name" value="ZF_CCHC"/>
    <property type="match status" value="1"/>
</dbReference>
<keyword evidence="1" id="KW-0863">Zinc-finger</keyword>
<evidence type="ECO:0000256" key="1">
    <source>
        <dbReference type="PROSITE-ProRule" id="PRU00047"/>
    </source>
</evidence>
<name>A0A9D4S195_DREPO</name>
<organism evidence="3 4">
    <name type="scientific">Dreissena polymorpha</name>
    <name type="common">Zebra mussel</name>
    <name type="synonym">Mytilus polymorpha</name>
    <dbReference type="NCBI Taxonomy" id="45954"/>
    <lineage>
        <taxon>Eukaryota</taxon>
        <taxon>Metazoa</taxon>
        <taxon>Spiralia</taxon>
        <taxon>Lophotrochozoa</taxon>
        <taxon>Mollusca</taxon>
        <taxon>Bivalvia</taxon>
        <taxon>Autobranchia</taxon>
        <taxon>Heteroconchia</taxon>
        <taxon>Euheterodonta</taxon>
        <taxon>Imparidentia</taxon>
        <taxon>Neoheterodontei</taxon>
        <taxon>Myida</taxon>
        <taxon>Dreissenoidea</taxon>
        <taxon>Dreissenidae</taxon>
        <taxon>Dreissena</taxon>
    </lineage>
</organism>
<feature type="domain" description="CCHC-type" evidence="2">
    <location>
        <begin position="34"/>
        <end position="48"/>
    </location>
</feature>
<dbReference type="InterPro" id="IPR036875">
    <property type="entry name" value="Znf_CCHC_sf"/>
</dbReference>
<proteinExistence type="predicted"/>
<dbReference type="InterPro" id="IPR001878">
    <property type="entry name" value="Znf_CCHC"/>
</dbReference>
<evidence type="ECO:0000313" key="4">
    <source>
        <dbReference type="Proteomes" id="UP000828390"/>
    </source>
</evidence>
<dbReference type="SUPFAM" id="SSF57756">
    <property type="entry name" value="Retrovirus zinc finger-like domains"/>
    <property type="match status" value="1"/>
</dbReference>
<dbReference type="AlphaFoldDB" id="A0A9D4S195"/>
<gene>
    <name evidence="3" type="ORF">DPMN_012348</name>
</gene>
<reference evidence="3" key="1">
    <citation type="journal article" date="2019" name="bioRxiv">
        <title>The Genome of the Zebra Mussel, Dreissena polymorpha: A Resource for Invasive Species Research.</title>
        <authorList>
            <person name="McCartney M.A."/>
            <person name="Auch B."/>
            <person name="Kono T."/>
            <person name="Mallez S."/>
            <person name="Zhang Y."/>
            <person name="Obille A."/>
            <person name="Becker A."/>
            <person name="Abrahante J.E."/>
            <person name="Garbe J."/>
            <person name="Badalamenti J.P."/>
            <person name="Herman A."/>
            <person name="Mangelson H."/>
            <person name="Liachko I."/>
            <person name="Sullivan S."/>
            <person name="Sone E.D."/>
            <person name="Koren S."/>
            <person name="Silverstein K.A.T."/>
            <person name="Beckman K.B."/>
            <person name="Gohl D.M."/>
        </authorList>
    </citation>
    <scope>NUCLEOTIDE SEQUENCE</scope>
    <source>
        <strain evidence="3">Duluth1</strain>
        <tissue evidence="3">Whole animal</tissue>
    </source>
</reference>
<dbReference type="GO" id="GO:0008270">
    <property type="term" value="F:zinc ion binding"/>
    <property type="evidence" value="ECO:0007669"/>
    <property type="project" value="UniProtKB-KW"/>
</dbReference>
<protein>
    <recommendedName>
        <fullName evidence="2">CCHC-type domain-containing protein</fullName>
    </recommendedName>
</protein>
<keyword evidence="1" id="KW-0862">Zinc</keyword>
<reference evidence="3" key="2">
    <citation type="submission" date="2020-11" db="EMBL/GenBank/DDBJ databases">
        <authorList>
            <person name="McCartney M.A."/>
            <person name="Auch B."/>
            <person name="Kono T."/>
            <person name="Mallez S."/>
            <person name="Becker A."/>
            <person name="Gohl D.M."/>
            <person name="Silverstein K.A.T."/>
            <person name="Koren S."/>
            <person name="Bechman K.B."/>
            <person name="Herman A."/>
            <person name="Abrahante J.E."/>
            <person name="Garbe J."/>
        </authorList>
    </citation>
    <scope>NUCLEOTIDE SEQUENCE</scope>
    <source>
        <strain evidence="3">Duluth1</strain>
        <tissue evidence="3">Whole animal</tissue>
    </source>
</reference>
<accession>A0A9D4S195</accession>
<keyword evidence="1" id="KW-0479">Metal-binding</keyword>
<evidence type="ECO:0000313" key="3">
    <source>
        <dbReference type="EMBL" id="KAH3888316.1"/>
    </source>
</evidence>
<comment type="caution">
    <text evidence="3">The sequence shown here is derived from an EMBL/GenBank/DDBJ whole genome shotgun (WGS) entry which is preliminary data.</text>
</comment>